<reference evidence="1 2" key="1">
    <citation type="submission" date="2023-09" db="EMBL/GenBank/DDBJ databases">
        <authorList>
            <person name="Rey-Velasco X."/>
        </authorList>
    </citation>
    <scope>NUCLEOTIDE SEQUENCE [LARGE SCALE GENOMIC DNA]</scope>
    <source>
        <strain evidence="1 2">F390</strain>
    </source>
</reference>
<dbReference type="Proteomes" id="UP001259803">
    <property type="component" value="Unassembled WGS sequence"/>
</dbReference>
<gene>
    <name evidence="1" type="ORF">RM533_09165</name>
</gene>
<protein>
    <submittedName>
        <fullName evidence="1">Uncharacterized protein</fullName>
    </submittedName>
</protein>
<name>A0ABU2ZIC1_9SPHN</name>
<evidence type="ECO:0000313" key="2">
    <source>
        <dbReference type="Proteomes" id="UP001259803"/>
    </source>
</evidence>
<comment type="caution">
    <text evidence="1">The sequence shown here is derived from an EMBL/GenBank/DDBJ whole genome shotgun (WGS) entry which is preliminary data.</text>
</comment>
<keyword evidence="2" id="KW-1185">Reference proteome</keyword>
<proteinExistence type="predicted"/>
<accession>A0ABU2ZIC1</accession>
<organism evidence="1 2">
    <name type="scientific">Croceicoccus esteveae</name>
    <dbReference type="NCBI Taxonomy" id="3075597"/>
    <lineage>
        <taxon>Bacteria</taxon>
        <taxon>Pseudomonadati</taxon>
        <taxon>Pseudomonadota</taxon>
        <taxon>Alphaproteobacteria</taxon>
        <taxon>Sphingomonadales</taxon>
        <taxon>Erythrobacteraceae</taxon>
        <taxon>Croceicoccus</taxon>
    </lineage>
</organism>
<sequence>MTGKYNAMLDQMVRDYSLVTHGYSGAAPANPDPMFEEKRAKCPLMHGDLLQENGIPNMADYMMTGRPVVTLYRYNDIH</sequence>
<dbReference type="RefSeq" id="WP_311340935.1">
    <property type="nucleotide sequence ID" value="NZ_JAVRHS010000006.1"/>
</dbReference>
<dbReference type="EMBL" id="JAVRHS010000006">
    <property type="protein sequence ID" value="MDT0576357.1"/>
    <property type="molecule type" value="Genomic_DNA"/>
</dbReference>
<evidence type="ECO:0000313" key="1">
    <source>
        <dbReference type="EMBL" id="MDT0576357.1"/>
    </source>
</evidence>